<dbReference type="InterPro" id="IPR039323">
    <property type="entry name" value="ANKRD_45/46/60"/>
</dbReference>
<dbReference type="SMART" id="SM00248">
    <property type="entry name" value="ANK"/>
    <property type="match status" value="2"/>
</dbReference>
<feature type="repeat" description="ANK" evidence="1">
    <location>
        <begin position="703"/>
        <end position="732"/>
    </location>
</feature>
<name>Q22DR4_TETTS</name>
<feature type="repeat" description="ANK" evidence="1">
    <location>
        <begin position="733"/>
        <end position="758"/>
    </location>
</feature>
<dbReference type="HOGENOM" id="CLU_381539_0_0_1"/>
<keyword evidence="3" id="KW-1185">Reference proteome</keyword>
<dbReference type="EMBL" id="GG662503">
    <property type="protein sequence ID" value="EAR83390.2"/>
    <property type="molecule type" value="Genomic_DNA"/>
</dbReference>
<dbReference type="RefSeq" id="XP_001031053.2">
    <property type="nucleotide sequence ID" value="XM_001031053.2"/>
</dbReference>
<dbReference type="PROSITE" id="PS50297">
    <property type="entry name" value="ANK_REP_REGION"/>
    <property type="match status" value="2"/>
</dbReference>
<evidence type="ECO:0000256" key="1">
    <source>
        <dbReference type="PROSITE-ProRule" id="PRU00023"/>
    </source>
</evidence>
<dbReference type="Pfam" id="PF12796">
    <property type="entry name" value="Ank_2"/>
    <property type="match status" value="1"/>
</dbReference>
<accession>Q22DR4</accession>
<dbReference type="Proteomes" id="UP000009168">
    <property type="component" value="Unassembled WGS sequence"/>
</dbReference>
<reference evidence="3" key="1">
    <citation type="journal article" date="2006" name="PLoS Biol.">
        <title>Macronuclear genome sequence of the ciliate Tetrahymena thermophila, a model eukaryote.</title>
        <authorList>
            <person name="Eisen J.A."/>
            <person name="Coyne R.S."/>
            <person name="Wu M."/>
            <person name="Wu D."/>
            <person name="Thiagarajan M."/>
            <person name="Wortman J.R."/>
            <person name="Badger J.H."/>
            <person name="Ren Q."/>
            <person name="Amedeo P."/>
            <person name="Jones K.M."/>
            <person name="Tallon L.J."/>
            <person name="Delcher A.L."/>
            <person name="Salzberg S.L."/>
            <person name="Silva J.C."/>
            <person name="Haas B.J."/>
            <person name="Majoros W.H."/>
            <person name="Farzad M."/>
            <person name="Carlton J.M."/>
            <person name="Smith R.K. Jr."/>
            <person name="Garg J."/>
            <person name="Pearlman R.E."/>
            <person name="Karrer K.M."/>
            <person name="Sun L."/>
            <person name="Manning G."/>
            <person name="Elde N.C."/>
            <person name="Turkewitz A.P."/>
            <person name="Asai D.J."/>
            <person name="Wilkes D.E."/>
            <person name="Wang Y."/>
            <person name="Cai H."/>
            <person name="Collins K."/>
            <person name="Stewart B.A."/>
            <person name="Lee S.R."/>
            <person name="Wilamowska K."/>
            <person name="Weinberg Z."/>
            <person name="Ruzzo W.L."/>
            <person name="Wloga D."/>
            <person name="Gaertig J."/>
            <person name="Frankel J."/>
            <person name="Tsao C.-C."/>
            <person name="Gorovsky M.A."/>
            <person name="Keeling P.J."/>
            <person name="Waller R.F."/>
            <person name="Patron N.J."/>
            <person name="Cherry J.M."/>
            <person name="Stover N.A."/>
            <person name="Krieger C.J."/>
            <person name="del Toro C."/>
            <person name="Ryder H.F."/>
            <person name="Williamson S.C."/>
            <person name="Barbeau R.A."/>
            <person name="Hamilton E.P."/>
            <person name="Orias E."/>
        </authorList>
    </citation>
    <scope>NUCLEOTIDE SEQUENCE [LARGE SCALE GENOMIC DNA]</scope>
    <source>
        <strain evidence="3">SB210</strain>
    </source>
</reference>
<protein>
    <submittedName>
        <fullName evidence="2">Ankyrin repeat protein</fullName>
    </submittedName>
</protein>
<evidence type="ECO:0000313" key="2">
    <source>
        <dbReference type="EMBL" id="EAR83390.2"/>
    </source>
</evidence>
<dbReference type="OrthoDB" id="285735at2759"/>
<dbReference type="PROSITE" id="PS50088">
    <property type="entry name" value="ANK_REPEAT"/>
    <property type="match status" value="2"/>
</dbReference>
<organism evidence="2 3">
    <name type="scientific">Tetrahymena thermophila (strain SB210)</name>
    <dbReference type="NCBI Taxonomy" id="312017"/>
    <lineage>
        <taxon>Eukaryota</taxon>
        <taxon>Sar</taxon>
        <taxon>Alveolata</taxon>
        <taxon>Ciliophora</taxon>
        <taxon>Intramacronucleata</taxon>
        <taxon>Oligohymenophorea</taxon>
        <taxon>Hymenostomatida</taxon>
        <taxon>Tetrahymenina</taxon>
        <taxon>Tetrahymenidae</taxon>
        <taxon>Tetrahymena</taxon>
    </lineage>
</organism>
<sequence length="816" mass="95723">MQKNSKTYNSVFFQQDKQKIDLAQTESNLVQSPRISMKQCIQQAYFEQIDINKPNKQIQNYYFQDSKNLRLFNSQRNQDRTIQETEALNTSNEQILINKQDKFILKPNKLQDRLNFSSSQSNDFKLQSSPILQTQISENLKIKLFQTNGQLKNHEKISNKLYYVTYRDSFSKQKSAQLSESQVNSSRTKKNLLQSQFINKSKTTGLEFYENKKNSDRKPPIEGNQQRSLTKILKMFGGQKEEQNSPQYDEYNLLQINSNTKKTLEFEKIDYGSTNKFKFKENISKPLSRTNKNITTSSSSHRSFSQSSTQINFNGNNYGKSPQLICKYKNNRVIQFPVQTLKQLISHRKYEESLNSYLQCNQNVPDQQDFAIRKFSTPMKAEFNRNENKFTIKESTDLSNSANCIPSFNNKFVKLDEIRQKYKKQSSLCVIMNQQNSSKQQNHVSNITIPICKQSQESSLANTAFQIQKPTSLLNSLFNVKSKKLIEEEFTQILDHTKIEDEKQELILNTIQNREKISNIIRLIEESPLDCIQGDNLLFLNQIYEQISSNQNHESIEKSICSNDEQSPKSNQTNKNEQKQFLLNILDDSYMKFTQQVQRETTQYIISKDKMLHFQLFRSQKERRNLTKKQHRANLIKILNQIKNLNLTPKEILLNNVFSTKPFEKQYSYEFITAAKHNNLLLCDFLITKNKYLVYDFDYFYLTALHWASKRGHLKLAQFLIQKGADVNATDILGKTPLYYACQADHIDIVKILLYNKAYPWSNKYISYDQFVKHNPQISNALFKARKIYSLMKMTPFKQRNLVWQQELVAFSSILV</sequence>
<gene>
    <name evidence="2" type="ORF">TTHERM_00938780</name>
</gene>
<dbReference type="GeneID" id="7840554"/>
<keyword evidence="1" id="KW-0040">ANK repeat</keyword>
<dbReference type="InterPro" id="IPR002110">
    <property type="entry name" value="Ankyrin_rpt"/>
</dbReference>
<dbReference type="STRING" id="312017.Q22DR4"/>
<dbReference type="InParanoid" id="Q22DR4"/>
<dbReference type="SUPFAM" id="SSF48403">
    <property type="entry name" value="Ankyrin repeat"/>
    <property type="match status" value="1"/>
</dbReference>
<proteinExistence type="predicted"/>
<dbReference type="AlphaFoldDB" id="Q22DR4"/>
<dbReference type="PANTHER" id="PTHR22677:SF4">
    <property type="entry name" value="USHER SYNDROME TYPE-1G PROTEIN-LIKE PROTEIN"/>
    <property type="match status" value="1"/>
</dbReference>
<evidence type="ECO:0000313" key="3">
    <source>
        <dbReference type="Proteomes" id="UP000009168"/>
    </source>
</evidence>
<dbReference type="Gene3D" id="1.25.40.20">
    <property type="entry name" value="Ankyrin repeat-containing domain"/>
    <property type="match status" value="1"/>
</dbReference>
<dbReference type="KEGG" id="tet:TTHERM_00938780"/>
<dbReference type="PANTHER" id="PTHR22677">
    <property type="entry name" value="ANKYRIN REPEAT DOMAIN-CONTAINING PROTEIN 60"/>
    <property type="match status" value="1"/>
</dbReference>
<dbReference type="InterPro" id="IPR036770">
    <property type="entry name" value="Ankyrin_rpt-contain_sf"/>
</dbReference>